<sequence>MIVNFVDMGVFITTPRDIGAAIKHRRRQRGLGQVELAARARVSRQWLIQVEGGKPGAALGPVLRLLNILGIRLALADLDQQAGHSDEILDLPDPSAILERYRNESSQ</sequence>
<proteinExistence type="predicted"/>
<dbReference type="InterPro" id="IPR001387">
    <property type="entry name" value="Cro/C1-type_HTH"/>
</dbReference>
<dbReference type="PROSITE" id="PS50943">
    <property type="entry name" value="HTH_CROC1"/>
    <property type="match status" value="1"/>
</dbReference>
<name>A0A0H3C3U2_CAUVN</name>
<dbReference type="Pfam" id="PF13560">
    <property type="entry name" value="HTH_31"/>
    <property type="match status" value="1"/>
</dbReference>
<organism evidence="2 3">
    <name type="scientific">Caulobacter vibrioides (strain NA1000 / CB15N)</name>
    <name type="common">Caulobacter crescentus</name>
    <dbReference type="NCBI Taxonomy" id="565050"/>
    <lineage>
        <taxon>Bacteria</taxon>
        <taxon>Pseudomonadati</taxon>
        <taxon>Pseudomonadota</taxon>
        <taxon>Alphaproteobacteria</taxon>
        <taxon>Caulobacterales</taxon>
        <taxon>Caulobacteraceae</taxon>
        <taxon>Caulobacter</taxon>
    </lineage>
</organism>
<dbReference type="EMBL" id="CP001340">
    <property type="protein sequence ID" value="ACL93944.1"/>
    <property type="molecule type" value="Genomic_DNA"/>
</dbReference>
<gene>
    <name evidence="2" type="ordered locus">CCNA_00479</name>
</gene>
<dbReference type="HOGENOM" id="CLU_066192_47_3_5"/>
<dbReference type="Proteomes" id="UP000001364">
    <property type="component" value="Chromosome"/>
</dbReference>
<evidence type="ECO:0000313" key="3">
    <source>
        <dbReference type="Proteomes" id="UP000001364"/>
    </source>
</evidence>
<evidence type="ECO:0000313" key="2">
    <source>
        <dbReference type="EMBL" id="ACL93944.1"/>
    </source>
</evidence>
<dbReference type="RefSeq" id="WP_012639980.1">
    <property type="nucleotide sequence ID" value="NC_011916.1"/>
</dbReference>
<dbReference type="AlphaFoldDB" id="A0A0H3C3U2"/>
<dbReference type="GeneID" id="7330606"/>
<dbReference type="SMART" id="SM00530">
    <property type="entry name" value="HTH_XRE"/>
    <property type="match status" value="1"/>
</dbReference>
<protein>
    <submittedName>
        <fullName evidence="2">Helix-turn-helix DNA-binding protein</fullName>
    </submittedName>
</protein>
<feature type="domain" description="HTH cro/C1-type" evidence="1">
    <location>
        <begin position="22"/>
        <end position="78"/>
    </location>
</feature>
<dbReference type="CDD" id="cd00093">
    <property type="entry name" value="HTH_XRE"/>
    <property type="match status" value="1"/>
</dbReference>
<reference evidence="2 3" key="1">
    <citation type="journal article" date="2010" name="J. Bacteriol.">
        <title>The genetic basis of laboratory adaptation in Caulobacter crescentus.</title>
        <authorList>
            <person name="Marks M.E."/>
            <person name="Castro-Rojas C.M."/>
            <person name="Teiling C."/>
            <person name="Du L."/>
            <person name="Kapatral V."/>
            <person name="Walunas T.L."/>
            <person name="Crosson S."/>
        </authorList>
    </citation>
    <scope>NUCLEOTIDE SEQUENCE [LARGE SCALE GENOMIC DNA]</scope>
    <source>
        <strain evidence="3">NA1000 / CB15N</strain>
    </source>
</reference>
<dbReference type="KEGG" id="ccs:CCNA_00479"/>
<keyword evidence="2" id="KW-0238">DNA-binding</keyword>
<dbReference type="RefSeq" id="YP_002515852.1">
    <property type="nucleotide sequence ID" value="NC_011916.1"/>
</dbReference>
<dbReference type="Gene3D" id="1.10.260.40">
    <property type="entry name" value="lambda repressor-like DNA-binding domains"/>
    <property type="match status" value="1"/>
</dbReference>
<dbReference type="PATRIC" id="fig|565050.3.peg.470"/>
<accession>A0A0H3C3U2</accession>
<dbReference type="OrthoDB" id="7365273at2"/>
<keyword evidence="3" id="KW-1185">Reference proteome</keyword>
<dbReference type="GO" id="GO:0003677">
    <property type="term" value="F:DNA binding"/>
    <property type="evidence" value="ECO:0007669"/>
    <property type="project" value="UniProtKB-KW"/>
</dbReference>
<dbReference type="PhylomeDB" id="A0A0H3C3U2"/>
<dbReference type="InterPro" id="IPR010982">
    <property type="entry name" value="Lambda_DNA-bd_dom_sf"/>
</dbReference>
<evidence type="ECO:0000259" key="1">
    <source>
        <dbReference type="PROSITE" id="PS50943"/>
    </source>
</evidence>
<dbReference type="SUPFAM" id="SSF47413">
    <property type="entry name" value="lambda repressor-like DNA-binding domains"/>
    <property type="match status" value="1"/>
</dbReference>